<gene>
    <name evidence="1" type="ORF">ACMD2_20247</name>
</gene>
<protein>
    <submittedName>
        <fullName evidence="1">Uncharacterized protein</fullName>
    </submittedName>
</protein>
<accession>A0A199UQ62</accession>
<dbReference type="EMBL" id="LSRQ01005910">
    <property type="protein sequence ID" value="OAY66791.1"/>
    <property type="molecule type" value="Genomic_DNA"/>
</dbReference>
<comment type="caution">
    <text evidence="1">The sequence shown here is derived from an EMBL/GenBank/DDBJ whole genome shotgun (WGS) entry which is preliminary data.</text>
</comment>
<dbReference type="AlphaFoldDB" id="A0A199UQ62"/>
<evidence type="ECO:0000313" key="2">
    <source>
        <dbReference type="Proteomes" id="UP000092600"/>
    </source>
</evidence>
<organism evidence="1 2">
    <name type="scientific">Ananas comosus</name>
    <name type="common">Pineapple</name>
    <name type="synonym">Ananas ananas</name>
    <dbReference type="NCBI Taxonomy" id="4615"/>
    <lineage>
        <taxon>Eukaryota</taxon>
        <taxon>Viridiplantae</taxon>
        <taxon>Streptophyta</taxon>
        <taxon>Embryophyta</taxon>
        <taxon>Tracheophyta</taxon>
        <taxon>Spermatophyta</taxon>
        <taxon>Magnoliopsida</taxon>
        <taxon>Liliopsida</taxon>
        <taxon>Poales</taxon>
        <taxon>Bromeliaceae</taxon>
        <taxon>Bromelioideae</taxon>
        <taxon>Ananas</taxon>
    </lineage>
</organism>
<name>A0A199UQ62_ANACO</name>
<dbReference type="Proteomes" id="UP000092600">
    <property type="component" value="Unassembled WGS sequence"/>
</dbReference>
<sequence>MASGAYQTPFMGSNSSFSMLYCWLPVSTFTLVALRYEGTFNEGVSLTIRLEVEKKSDSPTHHFNPVHKPDEIRCRWNARRCFTVKSMYVLIRDGGVRDFLLLKVGTFQGLKWRSRVYRNFSVGTAAKGQLRGI</sequence>
<proteinExistence type="predicted"/>
<reference evidence="1 2" key="1">
    <citation type="journal article" date="2016" name="DNA Res.">
        <title>The draft genome of MD-2 pineapple using hybrid error correction of long reads.</title>
        <authorList>
            <person name="Redwan R.M."/>
            <person name="Saidin A."/>
            <person name="Kumar S.V."/>
        </authorList>
    </citation>
    <scope>NUCLEOTIDE SEQUENCE [LARGE SCALE GENOMIC DNA]</scope>
    <source>
        <strain evidence="2">cv. MD2</strain>
        <tissue evidence="1">Leaf</tissue>
    </source>
</reference>
<evidence type="ECO:0000313" key="1">
    <source>
        <dbReference type="EMBL" id="OAY66791.1"/>
    </source>
</evidence>